<proteinExistence type="predicted"/>
<dbReference type="PANTHER" id="PTHR32282">
    <property type="entry name" value="BINDING PROTEIN TRANSPEPTIDASE, PUTATIVE-RELATED"/>
    <property type="match status" value="1"/>
</dbReference>
<keyword evidence="13" id="KW-1185">Reference proteome</keyword>
<feature type="region of interest" description="Disordered" evidence="9">
    <location>
        <begin position="717"/>
        <end position="797"/>
    </location>
</feature>
<reference evidence="12" key="2">
    <citation type="submission" date="2024-02" db="EMBL/GenBank/DDBJ databases">
        <authorList>
            <person name="Prathaban M."/>
            <person name="Mythili R."/>
            <person name="Sharmila Devi N."/>
            <person name="Sobanaa M."/>
            <person name="Prathiviraj R."/>
            <person name="Selvin J."/>
        </authorList>
    </citation>
    <scope>NUCLEOTIDE SEQUENCE</scope>
    <source>
        <strain evidence="12">MP1014</strain>
    </source>
</reference>
<dbReference type="Gene3D" id="3.40.710.10">
    <property type="entry name" value="DD-peptidase/beta-lactamase superfamily"/>
    <property type="match status" value="1"/>
</dbReference>
<evidence type="ECO:0000256" key="2">
    <source>
        <dbReference type="ARBA" id="ARBA00022670"/>
    </source>
</evidence>
<evidence type="ECO:0000256" key="5">
    <source>
        <dbReference type="ARBA" id="ARBA00022801"/>
    </source>
</evidence>
<evidence type="ECO:0000256" key="7">
    <source>
        <dbReference type="ARBA" id="ARBA00034000"/>
    </source>
</evidence>
<dbReference type="RefSeq" id="WP_332901399.1">
    <property type="nucleotide sequence ID" value="NZ_JBAGLP010000116.1"/>
</dbReference>
<evidence type="ECO:0000256" key="3">
    <source>
        <dbReference type="ARBA" id="ARBA00022676"/>
    </source>
</evidence>
<dbReference type="InterPro" id="IPR012338">
    <property type="entry name" value="Beta-lactam/transpept-like"/>
</dbReference>
<evidence type="ECO:0000313" key="13">
    <source>
        <dbReference type="Proteomes" id="UP001310387"/>
    </source>
</evidence>
<feature type="compositionally biased region" description="Gly residues" evidence="9">
    <location>
        <begin position="770"/>
        <end position="788"/>
    </location>
</feature>
<reference evidence="12" key="1">
    <citation type="journal article" date="2024" name="Antonie Van Leeuwenhoek">
        <title>Isoptericola haloaureus sp. nov., a dimorphic actinobacterium isolated from mangrove sediments of southeast India, implicating biosaline agricultural significance through nitrogen fixation and salt tolerance genes.</title>
        <authorList>
            <person name="Prathaban M."/>
            <person name="Prathiviraj R."/>
            <person name="Ravichandran M."/>
            <person name="Natarajan S.D."/>
            <person name="Sobanaa M."/>
            <person name="Hari Krishna Kumar S."/>
            <person name="Chandrasekar V."/>
            <person name="Selvin J."/>
        </authorList>
    </citation>
    <scope>NUCLEOTIDE SEQUENCE</scope>
    <source>
        <strain evidence="12">MP1014</strain>
    </source>
</reference>
<comment type="catalytic activity">
    <reaction evidence="8">
        <text>[GlcNAc-(1-&gt;4)-Mur2Ac(oyl-L-Ala-gamma-D-Glu-L-Lys-D-Ala-D-Ala)](n)-di-trans,octa-cis-undecaprenyl diphosphate + beta-D-GlcNAc-(1-&gt;4)-Mur2Ac(oyl-L-Ala-gamma-D-Glu-L-Lys-D-Ala-D-Ala)-di-trans,octa-cis-undecaprenyl diphosphate = [GlcNAc-(1-&gt;4)-Mur2Ac(oyl-L-Ala-gamma-D-Glu-L-Lys-D-Ala-D-Ala)](n+1)-di-trans,octa-cis-undecaprenyl diphosphate + di-trans,octa-cis-undecaprenyl diphosphate + H(+)</text>
        <dbReference type="Rhea" id="RHEA:23708"/>
        <dbReference type="Rhea" id="RHEA-COMP:9602"/>
        <dbReference type="Rhea" id="RHEA-COMP:9603"/>
        <dbReference type="ChEBI" id="CHEBI:15378"/>
        <dbReference type="ChEBI" id="CHEBI:58405"/>
        <dbReference type="ChEBI" id="CHEBI:60033"/>
        <dbReference type="ChEBI" id="CHEBI:78435"/>
        <dbReference type="EC" id="2.4.99.28"/>
    </reaction>
</comment>
<dbReference type="EMBL" id="JBAGLP010000116">
    <property type="protein sequence ID" value="MEG3614634.1"/>
    <property type="molecule type" value="Genomic_DNA"/>
</dbReference>
<dbReference type="InterPro" id="IPR001460">
    <property type="entry name" value="PCN-bd_Tpept"/>
</dbReference>
<keyword evidence="4 12" id="KW-0808">Transferase</keyword>
<keyword evidence="1" id="KW-0121">Carboxypeptidase</keyword>
<dbReference type="Gene3D" id="1.10.3810.10">
    <property type="entry name" value="Biosynthetic peptidoglycan transglycosylase-like"/>
    <property type="match status" value="1"/>
</dbReference>
<gene>
    <name evidence="12" type="ORF">V5O49_05790</name>
</gene>
<dbReference type="InterPro" id="IPR001264">
    <property type="entry name" value="Glyco_trans_51"/>
</dbReference>
<comment type="caution">
    <text evidence="12">The sequence shown here is derived from an EMBL/GenBank/DDBJ whole genome shotgun (WGS) entry which is preliminary data.</text>
</comment>
<dbReference type="SUPFAM" id="SSF53955">
    <property type="entry name" value="Lysozyme-like"/>
    <property type="match status" value="1"/>
</dbReference>
<evidence type="ECO:0000256" key="9">
    <source>
        <dbReference type="SAM" id="MobiDB-lite"/>
    </source>
</evidence>
<dbReference type="SUPFAM" id="SSF56601">
    <property type="entry name" value="beta-lactamase/transpeptidase-like"/>
    <property type="match status" value="1"/>
</dbReference>
<organism evidence="12 13">
    <name type="scientific">Isoptericola haloaureus</name>
    <dbReference type="NCBI Taxonomy" id="1542902"/>
    <lineage>
        <taxon>Bacteria</taxon>
        <taxon>Bacillati</taxon>
        <taxon>Actinomycetota</taxon>
        <taxon>Actinomycetes</taxon>
        <taxon>Micrococcales</taxon>
        <taxon>Promicromonosporaceae</taxon>
        <taxon>Isoptericola</taxon>
    </lineage>
</organism>
<dbReference type="InterPro" id="IPR023346">
    <property type="entry name" value="Lysozyme-like_dom_sf"/>
</dbReference>
<dbReference type="Proteomes" id="UP001310387">
    <property type="component" value="Unassembled WGS sequence"/>
</dbReference>
<keyword evidence="2" id="KW-0645">Protease</keyword>
<name>A0ABU7Z580_9MICO</name>
<evidence type="ECO:0000313" key="12">
    <source>
        <dbReference type="EMBL" id="MEG3614634.1"/>
    </source>
</evidence>
<dbReference type="Pfam" id="PF00912">
    <property type="entry name" value="Transgly"/>
    <property type="match status" value="1"/>
</dbReference>
<keyword evidence="6" id="KW-0511">Multifunctional enzyme</keyword>
<keyword evidence="3 12" id="KW-0328">Glycosyltransferase</keyword>
<keyword evidence="5" id="KW-0378">Hydrolase</keyword>
<feature type="domain" description="Penicillin-binding protein transpeptidase" evidence="10">
    <location>
        <begin position="377"/>
        <end position="690"/>
    </location>
</feature>
<evidence type="ECO:0000256" key="8">
    <source>
        <dbReference type="ARBA" id="ARBA00049902"/>
    </source>
</evidence>
<dbReference type="InterPro" id="IPR036950">
    <property type="entry name" value="PBP_transglycosylase"/>
</dbReference>
<accession>A0ABU7Z580</accession>
<dbReference type="PANTHER" id="PTHR32282:SF33">
    <property type="entry name" value="PEPTIDOGLYCAN GLYCOSYLTRANSFERASE"/>
    <property type="match status" value="1"/>
</dbReference>
<feature type="domain" description="Glycosyl transferase family 51" evidence="11">
    <location>
        <begin position="84"/>
        <end position="272"/>
    </location>
</feature>
<comment type="catalytic activity">
    <reaction evidence="7">
        <text>Preferential cleavage: (Ac)2-L-Lys-D-Ala-|-D-Ala. Also transpeptidation of peptidyl-alanyl moieties that are N-acyl substituents of D-alanine.</text>
        <dbReference type="EC" id="3.4.16.4"/>
    </reaction>
</comment>
<dbReference type="EC" id="2.4.-.-" evidence="12"/>
<dbReference type="InterPro" id="IPR050396">
    <property type="entry name" value="Glycosyltr_51/Transpeptidase"/>
</dbReference>
<evidence type="ECO:0000259" key="11">
    <source>
        <dbReference type="Pfam" id="PF00912"/>
    </source>
</evidence>
<sequence>MAAPDSRDSRRITRTIPATQMVALLLAFLLAAGTGGVLAAGFVIPAVAGVNAMADSTVEIYDEVPAELEPRPLSQQSRIYASNGKLLATFYYQNRIVKPLDEISEHMQNAVIAIEDERFYEHNGVDAQGITRAVVNNLTSEDTQGASTLTQQYVKNVLIEAALQDGDQFGVIAAHESTIDRKLREAKMAIALEERMSKDEILQGYLNVAQFAAASVYGVEAAARYYFDTTASDLNVVQAATIAGITKAPGLFDPTRNPELAQERRDLVIKNMYSLGYISLDQRDNALDQPVEETLNVTPSPAGCQTANNSAFFCDYVIKELLLDEAFGETRADRQELLYRGGLDIHTTLDMKKQRAAFKTIKQSVPEDGSSESLEASIVSVEPGTGKIVAMAQNVPYTGTKAANNASRDTTVSFNADYVHGASGGFSPGSNFKPVVLAEWLKSGRTLNDIVNADERTWDTGTFNAPCSPLPSEEWSVGNAEGGSAGPMSVLRATYLSVNAAYADMGSQLNLCNLRSTAYQMGFRPTSTSLPTEDRPRGPLKTTQVKQSDINIFAPMLLGTQESSPLNMAAMYATIASGGTYCSPVAITEVTGPRGEEYEVPQADCDKNALPSNVAATMAHAMENVFTRGTAYYVGGLDDGRPVAGKTGTSQKSAQTWFSGFVPQLATTVWVGSVDNPNEDHTGPGTVAGEYYDILYGSTVAAPTWKTFMDQAVEGMPVEDFGAPDPALIGTPPAPPAPPSSSSDDSDDDSSSSDPGNSGDSGGSSDDDSSGGGDNPGNGGGQGGGNGNGQDDSGSED</sequence>
<evidence type="ECO:0000256" key="1">
    <source>
        <dbReference type="ARBA" id="ARBA00022645"/>
    </source>
</evidence>
<evidence type="ECO:0000256" key="4">
    <source>
        <dbReference type="ARBA" id="ARBA00022679"/>
    </source>
</evidence>
<dbReference type="Pfam" id="PF00905">
    <property type="entry name" value="Transpeptidase"/>
    <property type="match status" value="1"/>
</dbReference>
<evidence type="ECO:0000259" key="10">
    <source>
        <dbReference type="Pfam" id="PF00905"/>
    </source>
</evidence>
<evidence type="ECO:0000256" key="6">
    <source>
        <dbReference type="ARBA" id="ARBA00023268"/>
    </source>
</evidence>
<protein>
    <submittedName>
        <fullName evidence="12">Transglycosylase domain-containing protein</fullName>
        <ecNumber evidence="12">2.4.-.-</ecNumber>
    </submittedName>
</protein>
<dbReference type="GO" id="GO:0016757">
    <property type="term" value="F:glycosyltransferase activity"/>
    <property type="evidence" value="ECO:0007669"/>
    <property type="project" value="UniProtKB-KW"/>
</dbReference>